<dbReference type="AlphaFoldDB" id="A0A6N8SED5"/>
<protein>
    <submittedName>
        <fullName evidence="2">HNH endonuclease</fullName>
    </submittedName>
</protein>
<proteinExistence type="predicted"/>
<dbReference type="EMBL" id="WUMK01000004">
    <property type="protein sequence ID" value="MXN45948.1"/>
    <property type="molecule type" value="Genomic_DNA"/>
</dbReference>
<keyword evidence="2" id="KW-0378">Hydrolase</keyword>
<keyword evidence="2" id="KW-0540">Nuclease</keyword>
<comment type="caution">
    <text evidence="2">The sequence shown here is derived from an EMBL/GenBank/DDBJ whole genome shotgun (WGS) entry which is preliminary data.</text>
</comment>
<keyword evidence="3" id="KW-1185">Reference proteome</keyword>
<accession>A0A6N8SED5</accession>
<dbReference type="InterPro" id="IPR002711">
    <property type="entry name" value="HNH"/>
</dbReference>
<dbReference type="CDD" id="cd00085">
    <property type="entry name" value="HNHc"/>
    <property type="match status" value="1"/>
</dbReference>
<dbReference type="InterPro" id="IPR003615">
    <property type="entry name" value="HNH_nuc"/>
</dbReference>
<dbReference type="Gene3D" id="1.10.30.50">
    <property type="match status" value="1"/>
</dbReference>
<dbReference type="SMART" id="SM00507">
    <property type="entry name" value="HNHc"/>
    <property type="match status" value="1"/>
</dbReference>
<name>A0A6N8SED5_9HYPH</name>
<evidence type="ECO:0000313" key="3">
    <source>
        <dbReference type="Proteomes" id="UP000435802"/>
    </source>
</evidence>
<evidence type="ECO:0000313" key="2">
    <source>
        <dbReference type="EMBL" id="MXN45948.1"/>
    </source>
</evidence>
<feature type="domain" description="HNH nuclease" evidence="1">
    <location>
        <begin position="16"/>
        <end position="77"/>
    </location>
</feature>
<keyword evidence="2" id="KW-0255">Endonuclease</keyword>
<gene>
    <name evidence="2" type="ORF">GR138_12160</name>
</gene>
<dbReference type="OrthoDB" id="64523at2"/>
<dbReference type="GO" id="GO:0004519">
    <property type="term" value="F:endonuclease activity"/>
    <property type="evidence" value="ECO:0007669"/>
    <property type="project" value="UniProtKB-KW"/>
</dbReference>
<reference evidence="2 3" key="1">
    <citation type="submission" date="2019-12" db="EMBL/GenBank/DDBJ databases">
        <title>Shinella kummerowiae sp. nov., a symbiotic bacterium isolated from root nodules of the herbal legume Kummerowia stipulacea.</title>
        <authorList>
            <person name="Gao J."/>
        </authorList>
    </citation>
    <scope>NUCLEOTIDE SEQUENCE [LARGE SCALE GENOMIC DNA]</scope>
    <source>
        <strain evidence="2 3">CCBAU 25048</strain>
    </source>
</reference>
<sequence length="95" mass="11011">MGLSKSLNGRRKRAITALLFYLQEGRCCYCRKFLRLSYAPLYRSRHDAATLEHVRRRADGGRHSLDNLALACKSCNDGRGVIDWLTYASWIRNEF</sequence>
<dbReference type="GO" id="GO:0008270">
    <property type="term" value="F:zinc ion binding"/>
    <property type="evidence" value="ECO:0007669"/>
    <property type="project" value="InterPro"/>
</dbReference>
<dbReference type="Pfam" id="PF01844">
    <property type="entry name" value="HNH"/>
    <property type="match status" value="1"/>
</dbReference>
<evidence type="ECO:0000259" key="1">
    <source>
        <dbReference type="SMART" id="SM00507"/>
    </source>
</evidence>
<dbReference type="Proteomes" id="UP000435802">
    <property type="component" value="Unassembled WGS sequence"/>
</dbReference>
<dbReference type="GO" id="GO:0003676">
    <property type="term" value="F:nucleic acid binding"/>
    <property type="evidence" value="ECO:0007669"/>
    <property type="project" value="InterPro"/>
</dbReference>
<organism evidence="2 3">
    <name type="scientific">Shinella kummerowiae</name>
    <dbReference type="NCBI Taxonomy" id="417745"/>
    <lineage>
        <taxon>Bacteria</taxon>
        <taxon>Pseudomonadati</taxon>
        <taxon>Pseudomonadota</taxon>
        <taxon>Alphaproteobacteria</taxon>
        <taxon>Hyphomicrobiales</taxon>
        <taxon>Rhizobiaceae</taxon>
        <taxon>Shinella</taxon>
    </lineage>
</organism>